<dbReference type="Proteomes" id="UP000198341">
    <property type="component" value="Chromosome 1"/>
</dbReference>
<feature type="transmembrane region" description="Helical" evidence="1">
    <location>
        <begin position="25"/>
        <end position="50"/>
    </location>
</feature>
<keyword evidence="1" id="KW-0472">Membrane</keyword>
<evidence type="ECO:0000313" key="2">
    <source>
        <dbReference type="EMBL" id="CCO14398.1"/>
    </source>
</evidence>
<dbReference type="EMBL" id="FO082278">
    <property type="protein sequence ID" value="CCO14398.1"/>
    <property type="molecule type" value="Genomic_DNA"/>
</dbReference>
<keyword evidence="3" id="KW-1185">Reference proteome</keyword>
<protein>
    <submittedName>
        <fullName evidence="2">Uncharacterized protein</fullName>
    </submittedName>
</protein>
<dbReference type="GeneID" id="19017839"/>
<dbReference type="RefSeq" id="XP_007515519.1">
    <property type="nucleotide sequence ID" value="XM_007515457.1"/>
</dbReference>
<reference evidence="2 3" key="1">
    <citation type="submission" date="2011-10" db="EMBL/GenBank/DDBJ databases">
        <authorList>
            <person name="Genoscope - CEA"/>
        </authorList>
    </citation>
    <scope>NUCLEOTIDE SEQUENCE [LARGE SCALE GENOMIC DNA]</scope>
    <source>
        <strain evidence="2 3">RCC 1105</strain>
    </source>
</reference>
<keyword evidence="1" id="KW-1133">Transmembrane helix</keyword>
<proteinExistence type="predicted"/>
<sequence>MSQQVIYARPGETVLLPAPIREEQYFGPISCLSCIGLAVFFGPFGLLVCCCPCDRRREVMEGTQMVVGEDGSLQRVSYGPGVVQAQRMEPMMREQRE</sequence>
<dbReference type="KEGG" id="bpg:Bathy01g01030"/>
<dbReference type="AlphaFoldDB" id="K8EYW0"/>
<keyword evidence="1" id="KW-0812">Transmembrane</keyword>
<evidence type="ECO:0000313" key="3">
    <source>
        <dbReference type="Proteomes" id="UP000198341"/>
    </source>
</evidence>
<gene>
    <name evidence="2" type="ORF">Bathy01g01030</name>
</gene>
<organism evidence="2 3">
    <name type="scientific">Bathycoccus prasinos</name>
    <dbReference type="NCBI Taxonomy" id="41875"/>
    <lineage>
        <taxon>Eukaryota</taxon>
        <taxon>Viridiplantae</taxon>
        <taxon>Chlorophyta</taxon>
        <taxon>Mamiellophyceae</taxon>
        <taxon>Mamiellales</taxon>
        <taxon>Bathycoccaceae</taxon>
        <taxon>Bathycoccus</taxon>
    </lineage>
</organism>
<evidence type="ECO:0000256" key="1">
    <source>
        <dbReference type="SAM" id="Phobius"/>
    </source>
</evidence>
<accession>K8EYW0</accession>
<name>K8EYW0_9CHLO</name>